<proteinExistence type="predicted"/>
<gene>
    <name evidence="2" type="ORF">Ade02nite_30020</name>
</gene>
<name>A0ABQ3Y2Y2_9ACTN</name>
<dbReference type="Proteomes" id="UP000609879">
    <property type="component" value="Unassembled WGS sequence"/>
</dbReference>
<evidence type="ECO:0000313" key="3">
    <source>
        <dbReference type="Proteomes" id="UP000609879"/>
    </source>
</evidence>
<organism evidence="2 3">
    <name type="scientific">Paractinoplanes deccanensis</name>
    <dbReference type="NCBI Taxonomy" id="113561"/>
    <lineage>
        <taxon>Bacteria</taxon>
        <taxon>Bacillati</taxon>
        <taxon>Actinomycetota</taxon>
        <taxon>Actinomycetes</taxon>
        <taxon>Micromonosporales</taxon>
        <taxon>Micromonosporaceae</taxon>
        <taxon>Paractinoplanes</taxon>
    </lineage>
</organism>
<dbReference type="InterPro" id="IPR006311">
    <property type="entry name" value="TAT_signal"/>
</dbReference>
<keyword evidence="1" id="KW-0732">Signal</keyword>
<keyword evidence="3" id="KW-1185">Reference proteome</keyword>
<sequence>MVISGFTGEMFVRRRQFLLGAVAVSAGVLAAPSPVTAAPVLVTAAPVLVTNPAQADRDFARWLSVHDPREGVRSAARSALDTGGATAFLASGYASAVDRAARARTGHLDFANRMAAEHTPQSYPWVHAAARRAAIGTDAELAEFAATGYPAALQKDQAKVPYDDGAAQVTDEDRDLAASLGGVPLGATVQERAADLTTDAGIAEFLRHGLLSAAGIDADTHRAQYVAHEWAQWNEARQLTLQALAAEESGDPDAVAWAWQTVTTRFPRQPSGWSERERLARNRADAWAWLAAGATRSETLLQASAVREQWLSETTTATERSTWWTELLRYALSAA</sequence>
<accession>A0ABQ3Y2Y2</accession>
<dbReference type="PROSITE" id="PS51318">
    <property type="entry name" value="TAT"/>
    <property type="match status" value="1"/>
</dbReference>
<comment type="caution">
    <text evidence="2">The sequence shown here is derived from an EMBL/GenBank/DDBJ whole genome shotgun (WGS) entry which is preliminary data.</text>
</comment>
<dbReference type="EMBL" id="BOMI01000057">
    <property type="protein sequence ID" value="GID74361.1"/>
    <property type="molecule type" value="Genomic_DNA"/>
</dbReference>
<protein>
    <submittedName>
        <fullName evidence="2">Uncharacterized protein</fullName>
    </submittedName>
</protein>
<reference evidence="2 3" key="1">
    <citation type="submission" date="2021-01" db="EMBL/GenBank/DDBJ databases">
        <title>Whole genome shotgun sequence of Actinoplanes deccanensis NBRC 13994.</title>
        <authorList>
            <person name="Komaki H."/>
            <person name="Tamura T."/>
        </authorList>
    </citation>
    <scope>NUCLEOTIDE SEQUENCE [LARGE SCALE GENOMIC DNA]</scope>
    <source>
        <strain evidence="2 3">NBRC 13994</strain>
    </source>
</reference>
<feature type="chain" id="PRO_5046972230" evidence="1">
    <location>
        <begin position="38"/>
        <end position="335"/>
    </location>
</feature>
<evidence type="ECO:0000256" key="1">
    <source>
        <dbReference type="SAM" id="SignalP"/>
    </source>
</evidence>
<evidence type="ECO:0000313" key="2">
    <source>
        <dbReference type="EMBL" id="GID74361.1"/>
    </source>
</evidence>
<feature type="signal peptide" evidence="1">
    <location>
        <begin position="1"/>
        <end position="37"/>
    </location>
</feature>